<keyword evidence="7 11" id="KW-0406">Ion transport</keyword>
<keyword evidence="4 11" id="KW-0812">Transmembrane</keyword>
<evidence type="ECO:0000256" key="8">
    <source>
        <dbReference type="ARBA" id="ARBA00023136"/>
    </source>
</evidence>
<dbReference type="InterPro" id="IPR020903">
    <property type="entry name" value="ENaC_CS"/>
</dbReference>
<dbReference type="AlphaFoldDB" id="A0AAU9X584"/>
<keyword evidence="14" id="KW-1185">Reference proteome</keyword>
<dbReference type="PROSITE" id="PS01206">
    <property type="entry name" value="ASC"/>
    <property type="match status" value="1"/>
</dbReference>
<comment type="caution">
    <text evidence="13">The sequence shown here is derived from an EMBL/GenBank/DDBJ whole genome shotgun (WGS) entry which is preliminary data.</text>
</comment>
<comment type="subcellular location">
    <subcellularLocation>
        <location evidence="1">Membrane</location>
        <topology evidence="1">Multi-pass membrane protein</topology>
    </subcellularLocation>
</comment>
<keyword evidence="5 12" id="KW-1133">Transmembrane helix</keyword>
<evidence type="ECO:0000256" key="7">
    <source>
        <dbReference type="ARBA" id="ARBA00023065"/>
    </source>
</evidence>
<keyword evidence="2 11" id="KW-0813">Transport</keyword>
<dbReference type="Gene3D" id="1.10.287.770">
    <property type="entry name" value="YojJ-like"/>
    <property type="match status" value="1"/>
</dbReference>
<evidence type="ECO:0000256" key="3">
    <source>
        <dbReference type="ARBA" id="ARBA00022461"/>
    </source>
</evidence>
<comment type="similarity">
    <text evidence="11">Belongs to the amiloride-sensitive sodium channel (TC 1.A.6) family.</text>
</comment>
<name>A0AAU9X584_9CNID</name>
<evidence type="ECO:0000256" key="2">
    <source>
        <dbReference type="ARBA" id="ARBA00022448"/>
    </source>
</evidence>
<evidence type="ECO:0000256" key="12">
    <source>
        <dbReference type="SAM" id="Phobius"/>
    </source>
</evidence>
<proteinExistence type="inferred from homology"/>
<gene>
    <name evidence="13" type="ORF">PMEA_00018151</name>
</gene>
<keyword evidence="6" id="KW-0915">Sodium</keyword>
<reference evidence="13 14" key="1">
    <citation type="submission" date="2022-05" db="EMBL/GenBank/DDBJ databases">
        <authorList>
            <consortium name="Genoscope - CEA"/>
            <person name="William W."/>
        </authorList>
    </citation>
    <scope>NUCLEOTIDE SEQUENCE [LARGE SCALE GENOMIC DNA]</scope>
</reference>
<dbReference type="EMBL" id="CALNXJ010000031">
    <property type="protein sequence ID" value="CAH3137596.1"/>
    <property type="molecule type" value="Genomic_DNA"/>
</dbReference>
<evidence type="ECO:0000313" key="13">
    <source>
        <dbReference type="EMBL" id="CAH3137596.1"/>
    </source>
</evidence>
<dbReference type="GO" id="GO:0015280">
    <property type="term" value="F:ligand-gated sodium channel activity"/>
    <property type="evidence" value="ECO:0007669"/>
    <property type="project" value="TreeGrafter"/>
</dbReference>
<evidence type="ECO:0000256" key="1">
    <source>
        <dbReference type="ARBA" id="ARBA00004141"/>
    </source>
</evidence>
<feature type="transmembrane region" description="Helical" evidence="12">
    <location>
        <begin position="676"/>
        <end position="698"/>
    </location>
</feature>
<keyword evidence="8 12" id="KW-0472">Membrane</keyword>
<evidence type="ECO:0000256" key="9">
    <source>
        <dbReference type="ARBA" id="ARBA00023201"/>
    </source>
</evidence>
<organism evidence="13 14">
    <name type="scientific">Pocillopora meandrina</name>
    <dbReference type="NCBI Taxonomy" id="46732"/>
    <lineage>
        <taxon>Eukaryota</taxon>
        <taxon>Metazoa</taxon>
        <taxon>Cnidaria</taxon>
        <taxon>Anthozoa</taxon>
        <taxon>Hexacorallia</taxon>
        <taxon>Scleractinia</taxon>
        <taxon>Astrocoeniina</taxon>
        <taxon>Pocilloporidae</taxon>
        <taxon>Pocillopora</taxon>
    </lineage>
</organism>
<dbReference type="PANTHER" id="PTHR11690">
    <property type="entry name" value="AMILORIDE-SENSITIVE SODIUM CHANNEL-RELATED"/>
    <property type="match status" value="1"/>
</dbReference>
<dbReference type="Gene3D" id="2.60.470.10">
    <property type="entry name" value="Acid-sensing ion channels like domains"/>
    <property type="match status" value="1"/>
</dbReference>
<evidence type="ECO:0000256" key="6">
    <source>
        <dbReference type="ARBA" id="ARBA00023053"/>
    </source>
</evidence>
<keyword evidence="10 11" id="KW-0407">Ion channel</keyword>
<dbReference type="PRINTS" id="PR01078">
    <property type="entry name" value="AMINACHANNEL"/>
</dbReference>
<evidence type="ECO:0000256" key="5">
    <source>
        <dbReference type="ARBA" id="ARBA00022989"/>
    </source>
</evidence>
<feature type="transmembrane region" description="Helical" evidence="12">
    <location>
        <begin position="261"/>
        <end position="283"/>
    </location>
</feature>
<evidence type="ECO:0000313" key="14">
    <source>
        <dbReference type="Proteomes" id="UP001159428"/>
    </source>
</evidence>
<keyword evidence="9 11" id="KW-0739">Sodium transport</keyword>
<dbReference type="Proteomes" id="UP001159428">
    <property type="component" value="Unassembled WGS sequence"/>
</dbReference>
<protein>
    <submittedName>
        <fullName evidence="13">Uncharacterized protein</fullName>
    </submittedName>
</protein>
<sequence length="707" mass="79438">MERLSPIVQVVQNDHCQIRPGSTGFISLATKPRMPKVQKLRWEKDKRSMEWLKRIRQVNSTLALDSQPEIVLDQELFHNPKSTNETLRTESRSDTTDGIFHSEPFLYDPEIADNSQGRKPDSAYISQISKSICVSANPKGNCDDFDGNLTSVMGYSSSYDQVPEKNSSPPGGTMARRVPVAEDNFPLPGTVPERDLYLPNRELQSGLELKRMIPFEPKESRTASHDEADNKKLPSNYEIWSDFVNNTSLHGIRYVFWRRPLWARVGWLLILLMFSSYFCFTVYKSLQKYVKHPINTVITQRYVNAMDFPAVSICPLNSVSKKKIYALDVDADFAKYGLNDSVCAVTESTRNGMPCGAAMSCCCLSFLIFDGGNLVPNCTIPFAQSLIAAQNTSGEFFDTVRFYKKYGQSVQEMLVPEVCFFNGEVKKQCGTDDFTPTVTDWGLCHTFNAGPENIKKAEIGGPVGGLNILLDAQIDDYAFARFSEGFSVVIHQQGEFINPLDGINVSPGTMATIILHQKRIVNLKEPYETKCKNKKLKTISNYTITGCQFECLQEAIIENCQCRFATYSASTVRPCAKYDANCIQDITSELDATKCDCPNPCKEVRYTTEVYYSKFPDAGTANLLQPNGDGNTLKYLRENTVFLQIGYKSLSYELHEQTVAFGIEALFGEIGGNMGLFLGGSLMTIFEFADLLVAIYYVRAFRREYPT</sequence>
<keyword evidence="3 11" id="KW-0894">Sodium channel</keyword>
<dbReference type="InterPro" id="IPR001873">
    <property type="entry name" value="ENaC"/>
</dbReference>
<accession>A0AAU9X584</accession>
<dbReference type="GO" id="GO:0005886">
    <property type="term" value="C:plasma membrane"/>
    <property type="evidence" value="ECO:0007669"/>
    <property type="project" value="TreeGrafter"/>
</dbReference>
<dbReference type="Pfam" id="PF00858">
    <property type="entry name" value="ASC"/>
    <property type="match status" value="1"/>
</dbReference>
<dbReference type="PANTHER" id="PTHR11690:SF296">
    <property type="entry name" value="DEGENERIN-LIKE PROTEIN DEL-10"/>
    <property type="match status" value="1"/>
</dbReference>
<evidence type="ECO:0000256" key="11">
    <source>
        <dbReference type="RuleBase" id="RU000679"/>
    </source>
</evidence>
<evidence type="ECO:0000256" key="4">
    <source>
        <dbReference type="ARBA" id="ARBA00022692"/>
    </source>
</evidence>
<evidence type="ECO:0000256" key="10">
    <source>
        <dbReference type="ARBA" id="ARBA00023303"/>
    </source>
</evidence>